<evidence type="ECO:0000313" key="2">
    <source>
        <dbReference type="Proteomes" id="UP000798662"/>
    </source>
</evidence>
<gene>
    <name evidence="1" type="ORF">I4F81_001302</name>
</gene>
<accession>A0ACC3BLT6</accession>
<dbReference type="EMBL" id="CM020618">
    <property type="protein sequence ID" value="KAK1858701.1"/>
    <property type="molecule type" value="Genomic_DNA"/>
</dbReference>
<protein>
    <submittedName>
        <fullName evidence="1">Uncharacterized protein</fullName>
    </submittedName>
</protein>
<sequence length="374" mass="37395">MVASIQAAVAHLARLATPLSAAAFETVAAARKAAGVRLDKHAGPSTPAPLFHPPDLAAAAGAPALAPALATAFGITSATPVQAQGIPLMLAGREVLAVAPTGSGKTLAYGLPLLVRAALARREGALGGRGGGVTGVVLAPTRELVEQIGDVLTRAVGARFLFAGGRGDAGKLLALRTLLASGGLAPPALVFVETQARATAVLAELAAAAAACPAASRLTMDVLHGGRPQAERSAAVRRYRTGEVSVLVATDVLGRGLDCPATRTVLSFDAPSSPAAYVHRMGRTGRCGGVAGTAITLFTEADGPGLGRLATVAAAGGATIPDWMRALGGGGGGSRARERVTRPVWRRSLTAGPRRPTLRPVVDGGESSEDAADA</sequence>
<dbReference type="Proteomes" id="UP000798662">
    <property type="component" value="Chromosome 1"/>
</dbReference>
<organism evidence="1 2">
    <name type="scientific">Pyropia yezoensis</name>
    <name type="common">Susabi-nori</name>
    <name type="synonym">Porphyra yezoensis</name>
    <dbReference type="NCBI Taxonomy" id="2788"/>
    <lineage>
        <taxon>Eukaryota</taxon>
        <taxon>Rhodophyta</taxon>
        <taxon>Bangiophyceae</taxon>
        <taxon>Bangiales</taxon>
        <taxon>Bangiaceae</taxon>
        <taxon>Pyropia</taxon>
    </lineage>
</organism>
<comment type="caution">
    <text evidence="1">The sequence shown here is derived from an EMBL/GenBank/DDBJ whole genome shotgun (WGS) entry which is preliminary data.</text>
</comment>
<evidence type="ECO:0000313" key="1">
    <source>
        <dbReference type="EMBL" id="KAK1858701.1"/>
    </source>
</evidence>
<reference evidence="1" key="1">
    <citation type="submission" date="2019-11" db="EMBL/GenBank/DDBJ databases">
        <title>Nori genome reveals adaptations in red seaweeds to the harsh intertidal environment.</title>
        <authorList>
            <person name="Wang D."/>
            <person name="Mao Y."/>
        </authorList>
    </citation>
    <scope>NUCLEOTIDE SEQUENCE</scope>
    <source>
        <tissue evidence="1">Gametophyte</tissue>
    </source>
</reference>
<name>A0ACC3BLT6_PYRYE</name>
<keyword evidence="2" id="KW-1185">Reference proteome</keyword>
<proteinExistence type="predicted"/>